<reference evidence="3" key="1">
    <citation type="submission" date="2016-09" db="EMBL/GenBank/DDBJ databases">
        <authorList>
            <person name="Chen S."/>
            <person name="Walker E."/>
        </authorList>
    </citation>
    <scope>NUCLEOTIDE SEQUENCE [LARGE SCALE GENOMIC DNA]</scope>
    <source>
        <strain evidence="3">MSU</strain>
    </source>
</reference>
<dbReference type="GO" id="GO:0019441">
    <property type="term" value="P:L-tryptophan catabolic process to kynurenine"/>
    <property type="evidence" value="ECO:0007669"/>
    <property type="project" value="InterPro"/>
</dbReference>
<keyword evidence="4" id="KW-1185">Reference proteome</keyword>
<dbReference type="RefSeq" id="WP_070906018.1">
    <property type="nucleotide sequence ID" value="NZ_MIKE01000011.1"/>
</dbReference>
<dbReference type="EMBL" id="MUHG01000002">
    <property type="protein sequence ID" value="OXB22170.1"/>
    <property type="molecule type" value="Genomic_DNA"/>
</dbReference>
<proteinExistence type="predicted"/>
<dbReference type="InterPro" id="IPR037175">
    <property type="entry name" value="KFase_sf"/>
</dbReference>
<dbReference type="GO" id="GO:0004061">
    <property type="term" value="F:arylformamidase activity"/>
    <property type="evidence" value="ECO:0007669"/>
    <property type="project" value="InterPro"/>
</dbReference>
<comment type="caution">
    <text evidence="1">The sequence shown here is derived from an EMBL/GenBank/DDBJ whole genome shotgun (WGS) entry which is preliminary data.</text>
</comment>
<evidence type="ECO:0000313" key="1">
    <source>
        <dbReference type="EMBL" id="OHT46211.1"/>
    </source>
</evidence>
<dbReference type="OrthoDB" id="9814192at2"/>
<organism evidence="1 3">
    <name type="scientific">Flavobacterium tructae</name>
    <dbReference type="NCBI Taxonomy" id="1114873"/>
    <lineage>
        <taxon>Bacteria</taxon>
        <taxon>Pseudomonadati</taxon>
        <taxon>Bacteroidota</taxon>
        <taxon>Flavobacteriia</taxon>
        <taxon>Flavobacteriales</taxon>
        <taxon>Flavobacteriaceae</taxon>
        <taxon>Flavobacterium</taxon>
    </lineage>
</organism>
<keyword evidence="1" id="KW-0378">Hydrolase</keyword>
<dbReference type="Pfam" id="PF04199">
    <property type="entry name" value="Cyclase"/>
    <property type="match status" value="1"/>
</dbReference>
<sequence>MLALIEGKYQIDLSKPIDISIPLTNTDENPIAWYIEKPVIEPVVFGDWIGKVSKGKSSTNFNNIFFNPHGHGTHTECLGHITNDFFSINQCLKQFFFTAQLITVEPEKMGDDLVITKEHISTSLNGTNTSTSPTRTIEALIIRTLPNQISKKSTKYSNTNPPYLSEEAAIFIRESEIQHLLIDLPSVDREHDEGKLLAHKAFWNVKDTHNLNSDARLNATITEMIFVSDEIEDGAYILNLQIASFENDASPSKPILFKISNLTT</sequence>
<accession>A0A1S1J9G2</accession>
<evidence type="ECO:0000313" key="4">
    <source>
        <dbReference type="Proteomes" id="UP000198319"/>
    </source>
</evidence>
<dbReference type="InterPro" id="IPR007325">
    <property type="entry name" value="KFase/CYL"/>
</dbReference>
<dbReference type="Proteomes" id="UP000198319">
    <property type="component" value="Unassembled WGS sequence"/>
</dbReference>
<reference evidence="1" key="2">
    <citation type="submission" date="2016-09" db="EMBL/GenBank/DDBJ databases">
        <authorList>
            <person name="Capua I."/>
            <person name="De Benedictis P."/>
            <person name="Joannis T."/>
            <person name="Lombin L.H."/>
            <person name="Cattoli G."/>
        </authorList>
    </citation>
    <scope>NUCLEOTIDE SEQUENCE [LARGE SCALE GENOMIC DNA]</scope>
    <source>
        <strain evidence="1">MSU</strain>
    </source>
</reference>
<name>A0A1S1J9G2_9FLAO</name>
<gene>
    <name evidence="2" type="ORF">B0A71_01485</name>
    <name evidence="1" type="ORF">BHE19_01460</name>
</gene>
<dbReference type="SUPFAM" id="SSF102198">
    <property type="entry name" value="Putative cyclase"/>
    <property type="match status" value="1"/>
</dbReference>
<dbReference type="EMBL" id="MIKE01000011">
    <property type="protein sequence ID" value="OHT46211.1"/>
    <property type="molecule type" value="Genomic_DNA"/>
</dbReference>
<dbReference type="Gene3D" id="3.50.30.50">
    <property type="entry name" value="Putative cyclase"/>
    <property type="match status" value="1"/>
</dbReference>
<evidence type="ECO:0000313" key="2">
    <source>
        <dbReference type="EMBL" id="OXB22170.1"/>
    </source>
</evidence>
<evidence type="ECO:0000313" key="3">
    <source>
        <dbReference type="Proteomes" id="UP000180252"/>
    </source>
</evidence>
<reference evidence="2 4" key="3">
    <citation type="submission" date="2016-11" db="EMBL/GenBank/DDBJ databases">
        <title>Whole genomes of Flavobacteriaceae.</title>
        <authorList>
            <person name="Stine C."/>
            <person name="Li C."/>
            <person name="Tadesse D."/>
        </authorList>
    </citation>
    <scope>NUCLEOTIDE SEQUENCE [LARGE SCALE GENOMIC DNA]</scope>
    <source>
        <strain evidence="2 4">ATCC BAA-2541</strain>
    </source>
</reference>
<dbReference type="Proteomes" id="UP000180252">
    <property type="component" value="Unassembled WGS sequence"/>
</dbReference>
<dbReference type="AlphaFoldDB" id="A0A1S1J9G2"/>
<protein>
    <submittedName>
        <fullName evidence="1">Metal-dependent hydrolase</fullName>
    </submittedName>
</protein>
<dbReference type="STRING" id="1278819.BHE19_01460"/>